<feature type="domain" description="N-terminal Ras-GEF" evidence="5">
    <location>
        <begin position="959"/>
        <end position="1082"/>
    </location>
</feature>
<feature type="compositionally biased region" description="Low complexity" evidence="3">
    <location>
        <begin position="539"/>
        <end position="551"/>
    </location>
</feature>
<feature type="compositionally biased region" description="Low complexity" evidence="3">
    <location>
        <begin position="383"/>
        <end position="392"/>
    </location>
</feature>
<keyword evidence="7" id="KW-1185">Reference proteome</keyword>
<accession>L8WZ84</accession>
<feature type="region of interest" description="Disordered" evidence="3">
    <location>
        <begin position="1089"/>
        <end position="1125"/>
    </location>
</feature>
<gene>
    <name evidence="6" type="ORF">AG1IA_04302</name>
</gene>
<dbReference type="HOGENOM" id="CLU_265284_0_0_1"/>
<feature type="compositionally biased region" description="Pro residues" evidence="3">
    <location>
        <begin position="850"/>
        <end position="864"/>
    </location>
</feature>
<dbReference type="Proteomes" id="UP000011668">
    <property type="component" value="Unassembled WGS sequence"/>
</dbReference>
<dbReference type="PROSITE" id="PS50009">
    <property type="entry name" value="RASGEF_CAT"/>
    <property type="match status" value="1"/>
</dbReference>
<keyword evidence="1 2" id="KW-0344">Guanine-nucleotide releasing factor</keyword>
<dbReference type="InterPro" id="IPR036964">
    <property type="entry name" value="RASGEF_cat_dom_sf"/>
</dbReference>
<reference evidence="6 7" key="1">
    <citation type="journal article" date="2013" name="Nat. Commun.">
        <title>The evolution and pathogenic mechanisms of the rice sheath blight pathogen.</title>
        <authorList>
            <person name="Zheng A."/>
            <person name="Lin R."/>
            <person name="Xu L."/>
            <person name="Qin P."/>
            <person name="Tang C."/>
            <person name="Ai P."/>
            <person name="Zhang D."/>
            <person name="Liu Y."/>
            <person name="Sun Z."/>
            <person name="Feng H."/>
            <person name="Wang Y."/>
            <person name="Chen Y."/>
            <person name="Liang X."/>
            <person name="Fu R."/>
            <person name="Li Q."/>
            <person name="Zhang J."/>
            <person name="Yu X."/>
            <person name="Xie Z."/>
            <person name="Ding L."/>
            <person name="Guan P."/>
            <person name="Tang J."/>
            <person name="Liang Y."/>
            <person name="Wang S."/>
            <person name="Deng Q."/>
            <person name="Li S."/>
            <person name="Zhu J."/>
            <person name="Wang L."/>
            <person name="Liu H."/>
            <person name="Li P."/>
        </authorList>
    </citation>
    <scope>NUCLEOTIDE SEQUENCE [LARGE SCALE GENOMIC DNA]</scope>
    <source>
        <strain evidence="7">AG-1 IA</strain>
    </source>
</reference>
<feature type="compositionally biased region" description="Polar residues" evidence="3">
    <location>
        <begin position="502"/>
        <end position="517"/>
    </location>
</feature>
<feature type="compositionally biased region" description="Polar residues" evidence="3">
    <location>
        <begin position="241"/>
        <end position="250"/>
    </location>
</feature>
<dbReference type="OrthoDB" id="28357at2759"/>
<evidence type="ECO:0000313" key="6">
    <source>
        <dbReference type="EMBL" id="ELU41679.1"/>
    </source>
</evidence>
<feature type="region of interest" description="Disordered" evidence="3">
    <location>
        <begin position="106"/>
        <end position="170"/>
    </location>
</feature>
<feature type="compositionally biased region" description="Low complexity" evidence="3">
    <location>
        <begin position="1113"/>
        <end position="1125"/>
    </location>
</feature>
<dbReference type="GO" id="GO:0005085">
    <property type="term" value="F:guanyl-nucleotide exchange factor activity"/>
    <property type="evidence" value="ECO:0007669"/>
    <property type="project" value="UniProtKB-KW"/>
</dbReference>
<feature type="compositionally biased region" description="Low complexity" evidence="3">
    <location>
        <begin position="467"/>
        <end position="495"/>
    </location>
</feature>
<evidence type="ECO:0000259" key="5">
    <source>
        <dbReference type="PROSITE" id="PS50212"/>
    </source>
</evidence>
<dbReference type="InterPro" id="IPR023578">
    <property type="entry name" value="Ras_GEF_dom_sf"/>
</dbReference>
<protein>
    <submittedName>
        <fullName evidence="6">RasGEF domain-containing protein</fullName>
    </submittedName>
</protein>
<dbReference type="Gene3D" id="3.40.50.300">
    <property type="entry name" value="P-loop containing nucleotide triphosphate hydrolases"/>
    <property type="match status" value="1"/>
</dbReference>
<name>L8WZ84_THACA</name>
<dbReference type="PANTHER" id="PTHR23113:SF368">
    <property type="entry name" value="CELL DIVISION CONTROL PROTEIN 25"/>
    <property type="match status" value="1"/>
</dbReference>
<dbReference type="PROSITE" id="PS50212">
    <property type="entry name" value="RASGEF_NTER"/>
    <property type="match status" value="1"/>
</dbReference>
<feature type="compositionally biased region" description="Low complexity" evidence="3">
    <location>
        <begin position="400"/>
        <end position="415"/>
    </location>
</feature>
<evidence type="ECO:0000259" key="4">
    <source>
        <dbReference type="PROSITE" id="PS50009"/>
    </source>
</evidence>
<dbReference type="EMBL" id="AFRT01001005">
    <property type="protein sequence ID" value="ELU41679.1"/>
    <property type="molecule type" value="Genomic_DNA"/>
</dbReference>
<comment type="caution">
    <text evidence="6">The sequence shown here is derived from an EMBL/GenBank/DDBJ whole genome shotgun (WGS) entry which is preliminary data.</text>
</comment>
<feature type="compositionally biased region" description="Basic and acidic residues" evidence="3">
    <location>
        <begin position="806"/>
        <end position="818"/>
    </location>
</feature>
<feature type="region of interest" description="Disordered" evidence="3">
    <location>
        <begin position="922"/>
        <end position="945"/>
    </location>
</feature>
<dbReference type="InterPro" id="IPR027417">
    <property type="entry name" value="P-loop_NTPase"/>
</dbReference>
<feature type="compositionally biased region" description="Polar residues" evidence="3">
    <location>
        <begin position="115"/>
        <end position="154"/>
    </location>
</feature>
<dbReference type="SUPFAM" id="SSF48366">
    <property type="entry name" value="Ras GEF"/>
    <property type="match status" value="1"/>
</dbReference>
<evidence type="ECO:0000256" key="3">
    <source>
        <dbReference type="SAM" id="MobiDB-lite"/>
    </source>
</evidence>
<sequence length="1454" mass="159230">MYSGFNWRFKFEKSGCVQIRSLKPNSQAKLFGNKTKVDVTTRPTPKRDKGNRWNYDISTFKRPWHVWRDDEIHVICFSVHQLICEYGVLGTNRVISMFNAKLSGGFQGRERSESASRVNTPTPGNVGSDSSLFRRSLVPNSANSTINLPGYESSNDTELEEGGEGPATVFTSFNSYQTADTSPAISEQKLGHLNSPDESSSELRIRRPTSADRLTMRPFSPPSPPPLLRTRSDGPSIAVLPSSNTPRNSVPLPNSAPADIHVPSPSWVNTLADANNILNAFCSHSDNESGDDQRRELTLPIDVASYPLRIELSGNQDKGKVKKLEYRAAHPGTIPTSEHLESPGFIPLGFKGLKPGLGGDGDEDRHCGTVSEGISDTDDNNIPTLIPSTSTLPPAPPPTVSRSRSSSRSFPSTLLNHDVPPVPPLPPFALLGSRARAASSPRTAAVPFGSSMVVDQRSLLTPTPTNSYTPLPATPSSASMSMSTSISSSNASPSSGVPDHTVTFQSRSRNVSPQPGHSSAPEKLRQRSISESGGGSSSGAGSNSRGRFASGLAQALRKTPPSISSGRGIEHIKPAKRRPRPKYTFAFVGSGGCGKTVLIEKGSKAANSRYKPQVTLKTVRYGDTDMTFEMREAYVLVDKAHVGYPIHAIEFNSAPFIKALETGTQFWPSGMPEVDGVVLCYDASAEGNGQGSFDYIVRLTAAFAALHYPIIWVACKSDWIRPTKKDGQPASPRILPAGIVPPQQVFILAGAEHTGLIEVTKTSQHGKEQMRNMMTWMYKAVGRARRRCPESPIFTMCVDRTLGSREDGEKNQEYHNHASPDVFNRKPNSSRPPPITIPTQSALGSVPAVLPHPPSPVSSPPKSPVSPSLLIPQRTTRARSMSDLLSQAARDQVTEASAAILRKASATVNPMILPRPTYESVMSPIDIPKEPDTNSRAPSGDAPKLSGGTSVVVLQSKYAPDPFAFATLDQLIARLLWGNETDPNNLAFRAAFALSYRRFAAPRTILLSIIRFIRGSDSDGRARVVDILADYLHHWVHKYPTDFAAPGAIPPLETLIRVLKENGFHECAKGESNLLPMLNTLKDDATDWAKPTTDFTECSDSDTERDPDSRPNSSEIQSLSSSPPLGVLVSTTTVIESTSPLVVGDEPPTTGRRLSPVAPLVTGLSETEEQELRRVGKLILRLEPEEVAQEITRVDHELFMSIQPRDWLRHAYTTRRDRDPAVHALDQIAHRFERVDSLILVCPKLHDRGRMFEYFLRVALIVRSYNNFAALHSIVAALDKIYSGEEGEGIESYIQSSDINWNKWLRRVESNTLLGLHLSINTTRSLRVLILKSNGTAYKTALKHTTQPLIPTICSDSHTRMYGSPLCHTHIADMFAQWGKFQIIAKIVNQMIELQGRLRATNIYSFPDRPHIASLLNDPKTMTEETFPSSATETNVGRTGTWGARVLRKVFSDR</sequence>
<dbReference type="InterPro" id="IPR008937">
    <property type="entry name" value="Ras-like_GEF"/>
</dbReference>
<evidence type="ECO:0000313" key="7">
    <source>
        <dbReference type="Proteomes" id="UP000011668"/>
    </source>
</evidence>
<evidence type="ECO:0000256" key="1">
    <source>
        <dbReference type="ARBA" id="ARBA00022658"/>
    </source>
</evidence>
<dbReference type="Gene3D" id="1.20.870.10">
    <property type="entry name" value="Son of sevenless (SoS) protein Chain: S domain 1"/>
    <property type="match status" value="1"/>
</dbReference>
<dbReference type="SMART" id="SM00147">
    <property type="entry name" value="RasGEF"/>
    <property type="match status" value="1"/>
</dbReference>
<dbReference type="GO" id="GO:0005886">
    <property type="term" value="C:plasma membrane"/>
    <property type="evidence" value="ECO:0007669"/>
    <property type="project" value="TreeGrafter"/>
</dbReference>
<feature type="region of interest" description="Disordered" evidence="3">
    <location>
        <begin position="183"/>
        <end position="250"/>
    </location>
</feature>
<evidence type="ECO:0000256" key="2">
    <source>
        <dbReference type="PROSITE-ProRule" id="PRU00168"/>
    </source>
</evidence>
<organism evidence="6 7">
    <name type="scientific">Thanatephorus cucumeris (strain AG1-IA)</name>
    <name type="common">Rice sheath blight fungus</name>
    <name type="synonym">Rhizoctonia solani</name>
    <dbReference type="NCBI Taxonomy" id="983506"/>
    <lineage>
        <taxon>Eukaryota</taxon>
        <taxon>Fungi</taxon>
        <taxon>Dikarya</taxon>
        <taxon>Basidiomycota</taxon>
        <taxon>Agaricomycotina</taxon>
        <taxon>Agaricomycetes</taxon>
        <taxon>Cantharellales</taxon>
        <taxon>Ceratobasidiaceae</taxon>
        <taxon>Rhizoctonia</taxon>
        <taxon>Rhizoctonia solani AG-1</taxon>
    </lineage>
</organism>
<dbReference type="InterPro" id="IPR001895">
    <property type="entry name" value="RASGEF_cat_dom"/>
</dbReference>
<dbReference type="Gene3D" id="1.10.840.10">
    <property type="entry name" value="Ras guanine-nucleotide exchange factors catalytic domain"/>
    <property type="match status" value="1"/>
</dbReference>
<feature type="domain" description="Ras-GEF" evidence="4">
    <location>
        <begin position="1183"/>
        <end position="1429"/>
    </location>
</feature>
<feature type="region of interest" description="Disordered" evidence="3">
    <location>
        <begin position="461"/>
        <end position="576"/>
    </location>
</feature>
<dbReference type="InterPro" id="IPR000651">
    <property type="entry name" value="Ras-like_Gua-exchang_fac_N"/>
</dbReference>
<dbReference type="SUPFAM" id="SSF52540">
    <property type="entry name" value="P-loop containing nucleoside triphosphate hydrolases"/>
    <property type="match status" value="1"/>
</dbReference>
<feature type="region of interest" description="Disordered" evidence="3">
    <location>
        <begin position="806"/>
        <end position="868"/>
    </location>
</feature>
<dbReference type="PANTHER" id="PTHR23113">
    <property type="entry name" value="GUANINE NUCLEOTIDE EXCHANGE FACTOR"/>
    <property type="match status" value="1"/>
</dbReference>
<dbReference type="STRING" id="983506.L8WZ84"/>
<feature type="region of interest" description="Disordered" evidence="3">
    <location>
        <begin position="370"/>
        <end position="422"/>
    </location>
</feature>
<dbReference type="GO" id="GO:0007265">
    <property type="term" value="P:Ras protein signal transduction"/>
    <property type="evidence" value="ECO:0007669"/>
    <property type="project" value="TreeGrafter"/>
</dbReference>
<dbReference type="Pfam" id="PF00617">
    <property type="entry name" value="RasGEF"/>
    <property type="match status" value="1"/>
</dbReference>
<proteinExistence type="predicted"/>